<protein>
    <recommendedName>
        <fullName evidence="2">Peptide-methionine (S)-S-oxide reductase</fullName>
    </recommendedName>
</protein>
<dbReference type="InterPro" id="IPR036509">
    <property type="entry name" value="Met_Sox_Rdtase_MsrA_sf"/>
</dbReference>
<gene>
    <name evidence="1" type="ORF">SACU0126_LOCUS29970</name>
</gene>
<accession>A0A7S3TUX2</accession>
<dbReference type="EMBL" id="HBIQ01094203">
    <property type="protein sequence ID" value="CAE0593254.1"/>
    <property type="molecule type" value="Transcribed_RNA"/>
</dbReference>
<name>A0A7S3TUX2_9SPIT</name>
<proteinExistence type="predicted"/>
<dbReference type="AlphaFoldDB" id="A0A7S3TUX2"/>
<evidence type="ECO:0008006" key="2">
    <source>
        <dbReference type="Google" id="ProtNLM"/>
    </source>
</evidence>
<evidence type="ECO:0000313" key="1">
    <source>
        <dbReference type="EMBL" id="CAE0593254.1"/>
    </source>
</evidence>
<dbReference type="GO" id="GO:0008113">
    <property type="term" value="F:peptide-methionine (S)-S-oxide reductase activity"/>
    <property type="evidence" value="ECO:0007669"/>
    <property type="project" value="InterPro"/>
</dbReference>
<sequence>MGHTEVVNVSVPADKVGAFAKKYFDDASRYPLGRADPQDRGGEYRSAIGIPGGMDGPLFKEVEAANAGRMELVRGQGNDGDTVATKKVWVYDSNKFPFYQGEVYHQFHDDMGERYSKAYHGLKDTMLTGGAINKVQCPEVGF</sequence>
<dbReference type="Gene3D" id="3.30.1060.10">
    <property type="entry name" value="Peptide methionine sulphoxide reductase MsrA"/>
    <property type="match status" value="1"/>
</dbReference>
<organism evidence="1">
    <name type="scientific">Strombidinopsis acuminata</name>
    <dbReference type="NCBI Taxonomy" id="141414"/>
    <lineage>
        <taxon>Eukaryota</taxon>
        <taxon>Sar</taxon>
        <taxon>Alveolata</taxon>
        <taxon>Ciliophora</taxon>
        <taxon>Intramacronucleata</taxon>
        <taxon>Spirotrichea</taxon>
        <taxon>Choreotrichia</taxon>
        <taxon>Choreotrichida</taxon>
        <taxon>Strombidinopsidae</taxon>
        <taxon>Strombidinopsis</taxon>
    </lineage>
</organism>
<reference evidence="1" key="1">
    <citation type="submission" date="2021-01" db="EMBL/GenBank/DDBJ databases">
        <authorList>
            <person name="Corre E."/>
            <person name="Pelletier E."/>
            <person name="Niang G."/>
            <person name="Scheremetjew M."/>
            <person name="Finn R."/>
            <person name="Kale V."/>
            <person name="Holt S."/>
            <person name="Cochrane G."/>
            <person name="Meng A."/>
            <person name="Brown T."/>
            <person name="Cohen L."/>
        </authorList>
    </citation>
    <scope>NUCLEOTIDE SEQUENCE</scope>
    <source>
        <strain evidence="1">SPMC142</strain>
    </source>
</reference>